<feature type="transmembrane region" description="Helical" evidence="1">
    <location>
        <begin position="283"/>
        <end position="304"/>
    </location>
</feature>
<keyword evidence="1" id="KW-0812">Transmembrane</keyword>
<proteinExistence type="predicted"/>
<dbReference type="Proteomes" id="UP000481288">
    <property type="component" value="Unassembled WGS sequence"/>
</dbReference>
<dbReference type="EMBL" id="QGMG01000463">
    <property type="protein sequence ID" value="TVY53378.1"/>
    <property type="molecule type" value="Genomic_DNA"/>
</dbReference>
<protein>
    <submittedName>
        <fullName evidence="2">Uncharacterized protein</fullName>
    </submittedName>
</protein>
<comment type="caution">
    <text evidence="2">The sequence shown here is derived from an EMBL/GenBank/DDBJ whole genome shotgun (WGS) entry which is preliminary data.</text>
</comment>
<keyword evidence="1" id="KW-1133">Transmembrane helix</keyword>
<reference evidence="2 3" key="1">
    <citation type="submission" date="2018-05" db="EMBL/GenBank/DDBJ databases">
        <title>Whole genome sequencing for identification of molecular markers to develop diagnostic detection tools for the regulated plant pathogen Lachnellula willkommii.</title>
        <authorList>
            <person name="Giroux E."/>
            <person name="Bilodeau G."/>
        </authorList>
    </citation>
    <scope>NUCLEOTIDE SEQUENCE [LARGE SCALE GENOMIC DNA]</scope>
    <source>
        <strain evidence="2 3">CBS 625.97</strain>
    </source>
</reference>
<evidence type="ECO:0000256" key="1">
    <source>
        <dbReference type="SAM" id="Phobius"/>
    </source>
</evidence>
<dbReference type="OrthoDB" id="5086500at2759"/>
<accession>A0A7D8YXD8</accession>
<keyword evidence="3" id="KW-1185">Reference proteome</keyword>
<keyword evidence="1" id="KW-0472">Membrane</keyword>
<dbReference type="InterPro" id="IPR046536">
    <property type="entry name" value="DUF6601"/>
</dbReference>
<feature type="transmembrane region" description="Helical" evidence="1">
    <location>
        <begin position="242"/>
        <end position="263"/>
    </location>
</feature>
<evidence type="ECO:0000313" key="2">
    <source>
        <dbReference type="EMBL" id="TVY53378.1"/>
    </source>
</evidence>
<gene>
    <name evidence="2" type="ORF">LCER1_G005466</name>
</gene>
<sequence>MPSLVPFSKSNELYGKLSVSGSRLIRSQSPEKKTLPGHPRVTLDDPQLTTFLREELTTPDLDAFTPHLWKVATQSSSHITSLSSQNVRGRDIIPSENPSLHLVWIDSRIYIKPIPKYLLSHSFWSFYFTSNYSPLRHDDKPVVENSARGFLRSYAYLIRHKSDFVIAQKHGLVSQNIRYSQFIRFISCFEQLQDSDVSPRYSYGELRLSRLNFWAPIAIGKLDFHKSVWQYGAFFSRFYGPLLFFFGIFAIILNAMQVALAAQSMDPASGGSWRLFADVCKNFSLVTLFVVLFIVFYLFSSFAIRGLREVSFALKALYRKRRCGGGCVMSGIDMEFVNQWHLIRDFLSSKLTTFR</sequence>
<name>A0A7D8YXD8_9HELO</name>
<dbReference type="PANTHER" id="PTHR34414">
    <property type="entry name" value="HET DOMAIN-CONTAINING PROTEIN-RELATED"/>
    <property type="match status" value="1"/>
</dbReference>
<evidence type="ECO:0000313" key="3">
    <source>
        <dbReference type="Proteomes" id="UP000481288"/>
    </source>
</evidence>
<dbReference type="PANTHER" id="PTHR34414:SF1">
    <property type="entry name" value="SUBTILISIN-LIKE SERINE PROTEASE"/>
    <property type="match status" value="1"/>
</dbReference>
<organism evidence="2 3">
    <name type="scientific">Lachnellula cervina</name>
    <dbReference type="NCBI Taxonomy" id="1316786"/>
    <lineage>
        <taxon>Eukaryota</taxon>
        <taxon>Fungi</taxon>
        <taxon>Dikarya</taxon>
        <taxon>Ascomycota</taxon>
        <taxon>Pezizomycotina</taxon>
        <taxon>Leotiomycetes</taxon>
        <taxon>Helotiales</taxon>
        <taxon>Lachnaceae</taxon>
        <taxon>Lachnellula</taxon>
    </lineage>
</organism>
<dbReference type="AlphaFoldDB" id="A0A7D8YXD8"/>
<dbReference type="Pfam" id="PF20246">
    <property type="entry name" value="DUF6601"/>
    <property type="match status" value="1"/>
</dbReference>